<dbReference type="PROSITE" id="PS50072">
    <property type="entry name" value="CSA_PPIASE_2"/>
    <property type="match status" value="1"/>
</dbReference>
<evidence type="ECO:0000259" key="5">
    <source>
        <dbReference type="PROSITE" id="PS50072"/>
    </source>
</evidence>
<dbReference type="EMBL" id="JRHC01000004">
    <property type="protein sequence ID" value="KJF42879.1"/>
    <property type="molecule type" value="Genomic_DNA"/>
</dbReference>
<comment type="catalytic activity">
    <reaction evidence="4">
        <text>[protein]-peptidylproline (omega=180) = [protein]-peptidylproline (omega=0)</text>
        <dbReference type="Rhea" id="RHEA:16237"/>
        <dbReference type="Rhea" id="RHEA-COMP:10747"/>
        <dbReference type="Rhea" id="RHEA-COMP:10748"/>
        <dbReference type="ChEBI" id="CHEBI:83833"/>
        <dbReference type="ChEBI" id="CHEBI:83834"/>
        <dbReference type="EC" id="5.2.1.8"/>
    </reaction>
</comment>
<organism evidence="6 7">
    <name type="scientific">Draconibacterium sediminis</name>
    <dbReference type="NCBI Taxonomy" id="1544798"/>
    <lineage>
        <taxon>Bacteria</taxon>
        <taxon>Pseudomonadati</taxon>
        <taxon>Bacteroidota</taxon>
        <taxon>Bacteroidia</taxon>
        <taxon>Marinilabiliales</taxon>
        <taxon>Prolixibacteraceae</taxon>
        <taxon>Draconibacterium</taxon>
    </lineage>
</organism>
<dbReference type="PROSITE" id="PS51257">
    <property type="entry name" value="PROKAR_LIPOPROTEIN"/>
    <property type="match status" value="1"/>
</dbReference>
<proteinExistence type="inferred from homology"/>
<sequence>MKLIVLILIAFVGIGISCSNAKQSNEQDLVVISTDFGEIKLKLYDDTPEHKKNFLKLIDEGYYDGLLFHRVMENFMIQGGDPDSKDAAPGKRLGGGNPGYTIPAEILPQHFHKKGVLAAARRGGPSNPEKRSSGSQFYIVHGEVFTPGKLDTMEMMLNSRAKNEFMQEKFAEEKPKLDEYRKNNDQDGFNIFVAELRAAADSAWAEQPKFSFTDEQREAYTTIGGYPSLDGDYTVFGEVVEGLDVLDKIATVETDQYDRPKTDIKMEIKRTK</sequence>
<dbReference type="CDD" id="cd00317">
    <property type="entry name" value="cyclophilin"/>
    <property type="match status" value="1"/>
</dbReference>
<dbReference type="InterPro" id="IPR002130">
    <property type="entry name" value="Cyclophilin-type_PPIase_dom"/>
</dbReference>
<dbReference type="GO" id="GO:0003755">
    <property type="term" value="F:peptidyl-prolyl cis-trans isomerase activity"/>
    <property type="evidence" value="ECO:0007669"/>
    <property type="project" value="UniProtKB-UniRule"/>
</dbReference>
<keyword evidence="7" id="KW-1185">Reference proteome</keyword>
<dbReference type="PRINTS" id="PR00153">
    <property type="entry name" value="CSAPPISMRASE"/>
</dbReference>
<evidence type="ECO:0000256" key="2">
    <source>
        <dbReference type="ARBA" id="ARBA00023110"/>
    </source>
</evidence>
<dbReference type="PROSITE" id="PS00170">
    <property type="entry name" value="CSA_PPIASE_1"/>
    <property type="match status" value="1"/>
</dbReference>
<keyword evidence="3 4" id="KW-0413">Isomerase</keyword>
<reference evidence="6 7" key="1">
    <citation type="submission" date="2014-09" db="EMBL/GenBank/DDBJ databases">
        <title>Draft Genome Sequence of Draconibacterium sp. JN14CK-3.</title>
        <authorList>
            <person name="Dong C."/>
            <person name="Lai Q."/>
            <person name="Shao Z."/>
        </authorList>
    </citation>
    <scope>NUCLEOTIDE SEQUENCE [LARGE SCALE GENOMIC DNA]</scope>
    <source>
        <strain evidence="6 7">JN14CK-3</strain>
    </source>
</reference>
<dbReference type="SUPFAM" id="SSF50891">
    <property type="entry name" value="Cyclophilin-like"/>
    <property type="match status" value="1"/>
</dbReference>
<dbReference type="InterPro" id="IPR044666">
    <property type="entry name" value="Cyclophilin_A-like"/>
</dbReference>
<dbReference type="EC" id="5.2.1.8" evidence="4"/>
<comment type="similarity">
    <text evidence="1 4">Belongs to the cyclophilin-type PPIase family.</text>
</comment>
<accession>A0A0D8J7X3</accession>
<dbReference type="InterPro" id="IPR020892">
    <property type="entry name" value="Cyclophilin-type_PPIase_CS"/>
</dbReference>
<dbReference type="OrthoDB" id="9807797at2"/>
<evidence type="ECO:0000313" key="6">
    <source>
        <dbReference type="EMBL" id="KJF42879.1"/>
    </source>
</evidence>
<dbReference type="AlphaFoldDB" id="A0A0D8J7X3"/>
<gene>
    <name evidence="6" type="ORF">LH29_15830</name>
</gene>
<evidence type="ECO:0000313" key="7">
    <source>
        <dbReference type="Proteomes" id="UP000032544"/>
    </source>
</evidence>
<dbReference type="STRING" id="1544798.LH29_15830"/>
<comment type="function">
    <text evidence="4">PPIases accelerate the folding of proteins. It catalyzes the cis-trans isomerization of proline imidic peptide bonds in oligopeptides.</text>
</comment>
<comment type="caution">
    <text evidence="6">The sequence shown here is derived from an EMBL/GenBank/DDBJ whole genome shotgun (WGS) entry which is preliminary data.</text>
</comment>
<dbReference type="PATRIC" id="fig|1544798.3.peg.3334"/>
<dbReference type="Pfam" id="PF00160">
    <property type="entry name" value="Pro_isomerase"/>
    <property type="match status" value="2"/>
</dbReference>
<evidence type="ECO:0000256" key="4">
    <source>
        <dbReference type="RuleBase" id="RU363019"/>
    </source>
</evidence>
<dbReference type="InterPro" id="IPR029000">
    <property type="entry name" value="Cyclophilin-like_dom_sf"/>
</dbReference>
<dbReference type="GO" id="GO:0006457">
    <property type="term" value="P:protein folding"/>
    <property type="evidence" value="ECO:0007669"/>
    <property type="project" value="InterPro"/>
</dbReference>
<evidence type="ECO:0000256" key="1">
    <source>
        <dbReference type="ARBA" id="ARBA00007365"/>
    </source>
</evidence>
<name>A0A0D8J7X3_9BACT</name>
<keyword evidence="2 4" id="KW-0697">Rotamase</keyword>
<dbReference type="PANTHER" id="PTHR45625">
    <property type="entry name" value="PEPTIDYL-PROLYL CIS-TRANS ISOMERASE-RELATED"/>
    <property type="match status" value="1"/>
</dbReference>
<evidence type="ECO:0000256" key="3">
    <source>
        <dbReference type="ARBA" id="ARBA00023235"/>
    </source>
</evidence>
<dbReference type="Gene3D" id="2.40.100.10">
    <property type="entry name" value="Cyclophilin-like"/>
    <property type="match status" value="2"/>
</dbReference>
<protein>
    <recommendedName>
        <fullName evidence="4">Peptidyl-prolyl cis-trans isomerase</fullName>
        <shortName evidence="4">PPIase</shortName>
        <ecNumber evidence="4">5.2.1.8</ecNumber>
    </recommendedName>
</protein>
<dbReference type="Proteomes" id="UP000032544">
    <property type="component" value="Unassembled WGS sequence"/>
</dbReference>
<feature type="domain" description="PPIase cyclophilin-type" evidence="5">
    <location>
        <begin position="26"/>
        <end position="266"/>
    </location>
</feature>
<dbReference type="PANTHER" id="PTHR45625:SF4">
    <property type="entry name" value="PEPTIDYLPROLYL ISOMERASE DOMAIN AND WD REPEAT-CONTAINING PROTEIN 1"/>
    <property type="match status" value="1"/>
</dbReference>